<keyword evidence="1" id="KW-0175">Coiled coil</keyword>
<gene>
    <name evidence="2" type="ORF">SAMN06295964_1321</name>
</gene>
<evidence type="ECO:0000313" key="3">
    <source>
        <dbReference type="Proteomes" id="UP000191040"/>
    </source>
</evidence>
<dbReference type="Proteomes" id="UP000191040">
    <property type="component" value="Chromosome I"/>
</dbReference>
<keyword evidence="3" id="KW-1185">Reference proteome</keyword>
<accession>A0A1T4YX97</accession>
<dbReference type="STRING" id="1736691.SAMN06295964_1321"/>
<dbReference type="AlphaFoldDB" id="A0A1T4YX97"/>
<organism evidence="2 3">
    <name type="scientific">Aeromicrobium choanae</name>
    <dbReference type="NCBI Taxonomy" id="1736691"/>
    <lineage>
        <taxon>Bacteria</taxon>
        <taxon>Bacillati</taxon>
        <taxon>Actinomycetota</taxon>
        <taxon>Actinomycetes</taxon>
        <taxon>Propionibacteriales</taxon>
        <taxon>Nocardioidaceae</taxon>
        <taxon>Aeromicrobium</taxon>
    </lineage>
</organism>
<name>A0A1T4YX97_9ACTN</name>
<dbReference type="RefSeq" id="WP_231948983.1">
    <property type="nucleotide sequence ID" value="NZ_LT796768.1"/>
</dbReference>
<evidence type="ECO:0000256" key="1">
    <source>
        <dbReference type="SAM" id="Coils"/>
    </source>
</evidence>
<evidence type="ECO:0000313" key="2">
    <source>
        <dbReference type="EMBL" id="SKB06457.1"/>
    </source>
</evidence>
<protein>
    <submittedName>
        <fullName evidence="2">Uncharacterized protein</fullName>
    </submittedName>
</protein>
<dbReference type="EMBL" id="LT796768">
    <property type="protein sequence ID" value="SKB06457.1"/>
    <property type="molecule type" value="Genomic_DNA"/>
</dbReference>
<proteinExistence type="predicted"/>
<feature type="coiled-coil region" evidence="1">
    <location>
        <begin position="8"/>
        <end position="35"/>
    </location>
</feature>
<reference evidence="3" key="1">
    <citation type="submission" date="2017-02" db="EMBL/GenBank/DDBJ databases">
        <authorList>
            <person name="Varghese N."/>
            <person name="Submissions S."/>
        </authorList>
    </citation>
    <scope>NUCLEOTIDE SEQUENCE [LARGE SCALE GENOMIC DNA]</scope>
    <source>
        <strain evidence="3">9H-4</strain>
    </source>
</reference>
<sequence>MDTTGAEIVMLEESLQQCRRELAELRRRYEATAESSAQADRATDQAARLAEALDARLTAQESTATGPKGWLKRRVLPNAATERELADARELRASALFDGPWYLRVYPAVVATGMSPALHYLRYGAAEGKDPGPEFSTKHYLARHPLVARRKGNPLLNHLRTHQ</sequence>